<comment type="caution">
    <text evidence="2">The sequence shown here is derived from an EMBL/GenBank/DDBJ whole genome shotgun (WGS) entry which is preliminary data.</text>
</comment>
<name>A0A9X2FBB5_9BACT</name>
<accession>A0A9X2FBB5</accession>
<dbReference type="Proteomes" id="UP001155241">
    <property type="component" value="Unassembled WGS sequence"/>
</dbReference>
<proteinExistence type="predicted"/>
<keyword evidence="1" id="KW-0472">Membrane</keyword>
<protein>
    <submittedName>
        <fullName evidence="2">Uncharacterized protein</fullName>
    </submittedName>
</protein>
<organism evidence="2 3">
    <name type="scientific">Aeoliella straminimaris</name>
    <dbReference type="NCBI Taxonomy" id="2954799"/>
    <lineage>
        <taxon>Bacteria</taxon>
        <taxon>Pseudomonadati</taxon>
        <taxon>Planctomycetota</taxon>
        <taxon>Planctomycetia</taxon>
        <taxon>Pirellulales</taxon>
        <taxon>Lacipirellulaceae</taxon>
        <taxon>Aeoliella</taxon>
    </lineage>
</organism>
<gene>
    <name evidence="2" type="ORF">NG895_17725</name>
</gene>
<reference evidence="2" key="1">
    <citation type="submission" date="2022-06" db="EMBL/GenBank/DDBJ databases">
        <title>Aeoliella straminimaris, a novel planctomycete from sediments.</title>
        <authorList>
            <person name="Vitorino I.R."/>
            <person name="Lage O.M."/>
        </authorList>
    </citation>
    <scope>NUCLEOTIDE SEQUENCE</scope>
    <source>
        <strain evidence="2">ICT_H6.2</strain>
    </source>
</reference>
<keyword evidence="1" id="KW-1133">Transmembrane helix</keyword>
<dbReference type="RefSeq" id="WP_252853853.1">
    <property type="nucleotide sequence ID" value="NZ_JAMXLR010000061.1"/>
</dbReference>
<evidence type="ECO:0000313" key="3">
    <source>
        <dbReference type="Proteomes" id="UP001155241"/>
    </source>
</evidence>
<evidence type="ECO:0000256" key="1">
    <source>
        <dbReference type="SAM" id="Phobius"/>
    </source>
</evidence>
<dbReference type="EMBL" id="JAMXLR010000061">
    <property type="protein sequence ID" value="MCO6045740.1"/>
    <property type="molecule type" value="Genomic_DNA"/>
</dbReference>
<dbReference type="AlphaFoldDB" id="A0A9X2FBB5"/>
<evidence type="ECO:0000313" key="2">
    <source>
        <dbReference type="EMBL" id="MCO6045740.1"/>
    </source>
</evidence>
<keyword evidence="1" id="KW-0812">Transmembrane</keyword>
<sequence length="142" mass="15479">MDDAKLIEIAETLETENDLSDARSRVARGHPPNYVFPLANRAGYIRLAAWFLRAAALPSKAVEGAKQVFIDESLQQILLDKNDLHIDFLGRDEDLPGPSVSPSVVREGLGTFVSFAVWALGIIIFVLGVRSLLQILGLLVGP</sequence>
<keyword evidence="3" id="KW-1185">Reference proteome</keyword>
<feature type="transmembrane region" description="Helical" evidence="1">
    <location>
        <begin position="115"/>
        <end position="140"/>
    </location>
</feature>